<dbReference type="Proteomes" id="UP001569428">
    <property type="component" value="Unassembled WGS sequence"/>
</dbReference>
<evidence type="ECO:0000313" key="5">
    <source>
        <dbReference type="EMBL" id="MFA0812805.1"/>
    </source>
</evidence>
<name>A0ABV4P4B5_9GAMM</name>
<dbReference type="RefSeq" id="WP_371840529.1">
    <property type="nucleotide sequence ID" value="NZ_JBGMEK010000055.1"/>
</dbReference>
<dbReference type="CDD" id="cd07185">
    <property type="entry name" value="OmpA_C-like"/>
    <property type="match status" value="1"/>
</dbReference>
<dbReference type="CDD" id="cd13653">
    <property type="entry name" value="PBP2_phosphate_like_1"/>
    <property type="match status" value="1"/>
</dbReference>
<evidence type="ECO:0000313" key="6">
    <source>
        <dbReference type="Proteomes" id="UP001569428"/>
    </source>
</evidence>
<keyword evidence="1 3" id="KW-0732">Signal</keyword>
<dbReference type="EMBL" id="JBGMEK010000055">
    <property type="protein sequence ID" value="MFA0812805.1"/>
    <property type="molecule type" value="Genomic_DNA"/>
</dbReference>
<evidence type="ECO:0000256" key="3">
    <source>
        <dbReference type="SAM" id="SignalP"/>
    </source>
</evidence>
<evidence type="ECO:0000256" key="1">
    <source>
        <dbReference type="ARBA" id="ARBA00022729"/>
    </source>
</evidence>
<protein>
    <submittedName>
        <fullName evidence="5">Substrate-binding domain-containing protein</fullName>
    </submittedName>
</protein>
<dbReference type="Gene3D" id="3.30.1330.60">
    <property type="entry name" value="OmpA-like domain"/>
    <property type="match status" value="1"/>
</dbReference>
<organism evidence="5 6">
    <name type="scientific">Microbulbifer epialgicus</name>
    <dbReference type="NCBI Taxonomy" id="393907"/>
    <lineage>
        <taxon>Bacteria</taxon>
        <taxon>Pseudomonadati</taxon>
        <taxon>Pseudomonadota</taxon>
        <taxon>Gammaproteobacteria</taxon>
        <taxon>Cellvibrionales</taxon>
        <taxon>Microbulbiferaceae</taxon>
        <taxon>Microbulbifer</taxon>
    </lineage>
</organism>
<evidence type="ECO:0000256" key="2">
    <source>
        <dbReference type="PROSITE-ProRule" id="PRU00473"/>
    </source>
</evidence>
<dbReference type="PANTHER" id="PTHR30570">
    <property type="entry name" value="PERIPLASMIC PHOSPHATE BINDING COMPONENT OF PHOSPHATE ABC TRANSPORTER"/>
    <property type="match status" value="1"/>
</dbReference>
<dbReference type="Pfam" id="PF00691">
    <property type="entry name" value="OmpA"/>
    <property type="match status" value="1"/>
</dbReference>
<keyword evidence="2" id="KW-0472">Membrane</keyword>
<dbReference type="InterPro" id="IPR024370">
    <property type="entry name" value="PBP_domain"/>
</dbReference>
<dbReference type="SUPFAM" id="SSF103088">
    <property type="entry name" value="OmpA-like"/>
    <property type="match status" value="1"/>
</dbReference>
<dbReference type="InterPro" id="IPR006665">
    <property type="entry name" value="OmpA-like"/>
</dbReference>
<dbReference type="Gene3D" id="3.40.190.10">
    <property type="entry name" value="Periplasmic binding protein-like II"/>
    <property type="match status" value="2"/>
</dbReference>
<dbReference type="PROSITE" id="PS51123">
    <property type="entry name" value="OMPA_2"/>
    <property type="match status" value="1"/>
</dbReference>
<feature type="chain" id="PRO_5045454578" evidence="3">
    <location>
        <begin position="26"/>
        <end position="450"/>
    </location>
</feature>
<feature type="signal peptide" evidence="3">
    <location>
        <begin position="1"/>
        <end position="25"/>
    </location>
</feature>
<comment type="caution">
    <text evidence="5">The sequence shown here is derived from an EMBL/GenBank/DDBJ whole genome shotgun (WGS) entry which is preliminary data.</text>
</comment>
<gene>
    <name evidence="5" type="ORF">ACCI49_17970</name>
</gene>
<dbReference type="SUPFAM" id="SSF53850">
    <property type="entry name" value="Periplasmic binding protein-like II"/>
    <property type="match status" value="1"/>
</dbReference>
<dbReference type="InterPro" id="IPR050811">
    <property type="entry name" value="Phosphate_ABC_transporter"/>
</dbReference>
<dbReference type="PANTHER" id="PTHR30570:SF1">
    <property type="entry name" value="PHOSPHATE-BINDING PROTEIN PSTS"/>
    <property type="match status" value="1"/>
</dbReference>
<reference evidence="5 6" key="1">
    <citation type="submission" date="2024-08" db="EMBL/GenBank/DDBJ databases">
        <authorList>
            <person name="Ishaq N."/>
        </authorList>
    </citation>
    <scope>NUCLEOTIDE SEQUENCE [LARGE SCALE GENOMIC DNA]</scope>
    <source>
        <strain evidence="5 6">DSM 18651</strain>
    </source>
</reference>
<proteinExistence type="predicted"/>
<sequence>MYLFFHRLSYILSLLLGLTFTSATSAELPAFDTNASGLLFTLHGSNTIGAQLAPNLIRDYLSAKSAKNIRVIPMNKANEFRVQADTGQNTIFVDIAAHGSSTGFKGLMQSQADIAMASRPIKNTEFAALNRLGDMRSSRAEHVIAIDGLAIIVHPNNPIQKLTLQQIASIFSGKITSWSQLGGNKSQIKVYARDNQSGTWDTFKSLVLGKGHTLINSAERFESNDQLSDIVAADPNGIGFVGLASIRQSKAIAVSDRDTLPQTPEHLTIATEDYPLSRRLFLYTPVYSVKPVAKEFLSFVQSELGQAQVKSTGFIAQTPIGVKPEGLREGPEEYLTLTENAERLSINFRFSEGSALLDNKAQQDIQRLASYMQKPQNRERRLLLIGFGDEKVSPERSVVLSKLRAVTVRSALRDHQINTTPVQGFGAYLPIASNKSSSKIKNRRVEVWLL</sequence>
<keyword evidence="6" id="KW-1185">Reference proteome</keyword>
<evidence type="ECO:0000259" key="4">
    <source>
        <dbReference type="PROSITE" id="PS51123"/>
    </source>
</evidence>
<accession>A0ABV4P4B5</accession>
<dbReference type="InterPro" id="IPR036737">
    <property type="entry name" value="OmpA-like_sf"/>
</dbReference>
<feature type="domain" description="OmpA-like" evidence="4">
    <location>
        <begin position="337"/>
        <end position="450"/>
    </location>
</feature>
<dbReference type="Pfam" id="PF12849">
    <property type="entry name" value="PBP_like_2"/>
    <property type="match status" value="1"/>
</dbReference>